<feature type="region of interest" description="Disordered" evidence="8">
    <location>
        <begin position="111"/>
        <end position="152"/>
    </location>
</feature>
<dbReference type="SMART" id="SM00355">
    <property type="entry name" value="ZnF_C2H2"/>
    <property type="match status" value="2"/>
</dbReference>
<feature type="region of interest" description="Disordered" evidence="8">
    <location>
        <begin position="296"/>
        <end position="377"/>
    </location>
</feature>
<proteinExistence type="predicted"/>
<dbReference type="GO" id="GO:0008270">
    <property type="term" value="F:zinc ion binding"/>
    <property type="evidence" value="ECO:0007669"/>
    <property type="project" value="UniProtKB-KW"/>
</dbReference>
<keyword evidence="12" id="KW-1185">Reference proteome</keyword>
<evidence type="ECO:0000256" key="4">
    <source>
        <dbReference type="ARBA" id="ARBA00023015"/>
    </source>
</evidence>
<dbReference type="GeneID" id="87815248"/>
<dbReference type="InterPro" id="IPR013087">
    <property type="entry name" value="Znf_C2H2_type"/>
</dbReference>
<dbReference type="Gene3D" id="3.30.160.60">
    <property type="entry name" value="Classic Zinc Finger"/>
    <property type="match status" value="2"/>
</dbReference>
<evidence type="ECO:0000313" key="12">
    <source>
        <dbReference type="Proteomes" id="UP001302676"/>
    </source>
</evidence>
<dbReference type="PROSITE" id="PS00028">
    <property type="entry name" value="ZINC_FINGER_C2H2_1"/>
    <property type="match status" value="2"/>
</dbReference>
<reference evidence="11" key="1">
    <citation type="journal article" date="2023" name="Mol. Phylogenet. Evol.">
        <title>Genome-scale phylogeny and comparative genomics of the fungal order Sordariales.</title>
        <authorList>
            <person name="Hensen N."/>
            <person name="Bonometti L."/>
            <person name="Westerberg I."/>
            <person name="Brannstrom I.O."/>
            <person name="Guillou S."/>
            <person name="Cros-Aarteil S."/>
            <person name="Calhoun S."/>
            <person name="Haridas S."/>
            <person name="Kuo A."/>
            <person name="Mondo S."/>
            <person name="Pangilinan J."/>
            <person name="Riley R."/>
            <person name="LaButti K."/>
            <person name="Andreopoulos B."/>
            <person name="Lipzen A."/>
            <person name="Chen C."/>
            <person name="Yan M."/>
            <person name="Daum C."/>
            <person name="Ng V."/>
            <person name="Clum A."/>
            <person name="Steindorff A."/>
            <person name="Ohm R.A."/>
            <person name="Martin F."/>
            <person name="Silar P."/>
            <person name="Natvig D.O."/>
            <person name="Lalanne C."/>
            <person name="Gautier V."/>
            <person name="Ament-Velasquez S.L."/>
            <person name="Kruys A."/>
            <person name="Hutchinson M.I."/>
            <person name="Powell A.J."/>
            <person name="Barry K."/>
            <person name="Miller A.N."/>
            <person name="Grigoriev I.V."/>
            <person name="Debuchy R."/>
            <person name="Gladieux P."/>
            <person name="Hiltunen Thoren M."/>
            <person name="Johannesson H."/>
        </authorList>
    </citation>
    <scope>NUCLEOTIDE SEQUENCE</scope>
    <source>
        <strain evidence="11">CBS 141.50</strain>
    </source>
</reference>
<feature type="region of interest" description="Disordered" evidence="8">
    <location>
        <begin position="863"/>
        <end position="888"/>
    </location>
</feature>
<protein>
    <submittedName>
        <fullName evidence="11">Uncharacterized protein</fullName>
    </submittedName>
</protein>
<organism evidence="11 12">
    <name type="scientific">Dichotomopilus funicola</name>
    <dbReference type="NCBI Taxonomy" id="1934379"/>
    <lineage>
        <taxon>Eukaryota</taxon>
        <taxon>Fungi</taxon>
        <taxon>Dikarya</taxon>
        <taxon>Ascomycota</taxon>
        <taxon>Pezizomycotina</taxon>
        <taxon>Sordariomycetes</taxon>
        <taxon>Sordariomycetidae</taxon>
        <taxon>Sordariales</taxon>
        <taxon>Chaetomiaceae</taxon>
        <taxon>Dichotomopilus</taxon>
    </lineage>
</organism>
<dbReference type="GO" id="GO:0000981">
    <property type="term" value="F:DNA-binding transcription factor activity, RNA polymerase II-specific"/>
    <property type="evidence" value="ECO:0007669"/>
    <property type="project" value="InterPro"/>
</dbReference>
<evidence type="ECO:0000256" key="5">
    <source>
        <dbReference type="ARBA" id="ARBA00023163"/>
    </source>
</evidence>
<dbReference type="GO" id="GO:0006351">
    <property type="term" value="P:DNA-templated transcription"/>
    <property type="evidence" value="ECO:0007669"/>
    <property type="project" value="InterPro"/>
</dbReference>
<dbReference type="PROSITE" id="PS00463">
    <property type="entry name" value="ZN2_CY6_FUNGAL_1"/>
    <property type="match status" value="1"/>
</dbReference>
<evidence type="ECO:0000256" key="2">
    <source>
        <dbReference type="ARBA" id="ARBA00022771"/>
    </source>
</evidence>
<dbReference type="PROSITE" id="PS50157">
    <property type="entry name" value="ZINC_FINGER_C2H2_2"/>
    <property type="match status" value="2"/>
</dbReference>
<dbReference type="SUPFAM" id="SSF57701">
    <property type="entry name" value="Zn2/Cys6 DNA-binding domain"/>
    <property type="match status" value="1"/>
</dbReference>
<sequence length="1017" mass="111709">MCDTGIVPLPARPTSASTRCTICRTTFSRPEHLARHRKSHTREKPFRCRVCGKNFARQDVMHRHAATHDKDERVTGLPTRLRACVQCATSRVRCSRTEPCGRCSERDLACAYPPGSSKRTPRPAAGSGPQDRSLTPPSHPQEPAQNIEQDGDNQTRLQERIPDGTTAANTSNLEAAVDARHSGSAANLDAGVRADDDPGMLQTVSWPKELPTFEDPSILEQRSYHGGFSQQNAAHEQIVDLLAMNWSSPDYSHGLEWNEMLTSGNLTQIDANQPPFSFLFEAPATMAGFGDPLISMDDHTQHHPQAHETYSAEVPPSSGTGTLPRRFSTCDPSTDGSAPRLSGEATSYVDGGEARAPFPARSSLQHHQGTKDLATNPQRPFMVQENESLSPIEAGFRLVTHSAYNNMIQHIHREATQPLIGIDTARFPSHQRIAELARLYFTNFHPIFPFIRKTDFRIESSKHWILLLAVAAIGTKYAQPNTPESASDDVLSDTLDMILKTHVHSTQEQSEGCAWNVMLDEPEMSHLGLPTLQALILNVIKKLHSGKRALAKRALIERYYLVTECTRMRLLSSAADETSTGLADGARGPAWVRKQSRLRTGMMIWLLDFMMAYEYNAPPLMQLVDAKGPLPCPEEVWEAPMVGEIQSTANSSVTLLDAVEMLYIEKRLPDNLGEFTAILLIHAILRRNREAIKQAQTQLSCWIPTATAQNRTLQLHRDAETWPPATPVLSRWRNSACDCLDILHWGANAKAASSAGWEHPTILYLHLSRLILLAPTAHLHTLAVLAGDPAGMSNPKYVEARALVLRWAIHDSFKARLSVVHAGAVFWHVRRYSSGSFLEPFAIYMSTLVLWAYSISIQSAQMHGQRQDQRSPDTTGASGAGNGILQPPMGEAMPAMPAAAVADIDEDPDPFFIHLDRPCDDEMVQTYIRKGSRISAYMARVGNIMDGGAATKIVQEGVRALSTAAPNSGSAAVVGQAHSPGGGAPEATGALRQWGIQQSFADVLASLVRVMGGQRRE</sequence>
<comment type="caution">
    <text evidence="11">The sequence shown here is derived from an EMBL/GenBank/DDBJ whole genome shotgun (WGS) entry which is preliminary data.</text>
</comment>
<name>A0AAN6UX42_9PEZI</name>
<keyword evidence="4" id="KW-0805">Transcription regulation</keyword>
<dbReference type="PANTHER" id="PTHR47660:SF7">
    <property type="entry name" value="TRANSCRIPTION FACTOR WITH C2H2 AND ZN(2)-CYS(6) DNA BINDING DOMAIN (EUROFUNG)"/>
    <property type="match status" value="1"/>
</dbReference>
<evidence type="ECO:0000256" key="7">
    <source>
        <dbReference type="PROSITE-ProRule" id="PRU00042"/>
    </source>
</evidence>
<dbReference type="Pfam" id="PF00172">
    <property type="entry name" value="Zn_clus"/>
    <property type="match status" value="1"/>
</dbReference>
<evidence type="ECO:0000256" key="3">
    <source>
        <dbReference type="ARBA" id="ARBA00022833"/>
    </source>
</evidence>
<keyword evidence="6" id="KW-0539">Nucleus</keyword>
<dbReference type="CDD" id="cd12148">
    <property type="entry name" value="fungal_TF_MHR"/>
    <property type="match status" value="1"/>
</dbReference>
<dbReference type="Gene3D" id="4.10.240.10">
    <property type="entry name" value="Zn(2)-C6 fungal-type DNA-binding domain"/>
    <property type="match status" value="1"/>
</dbReference>
<keyword evidence="5" id="KW-0804">Transcription</keyword>
<keyword evidence="3" id="KW-0862">Zinc</keyword>
<gene>
    <name evidence="11" type="ORF">C8A04DRAFT_15839</name>
</gene>
<keyword evidence="1" id="KW-0479">Metal-binding</keyword>
<evidence type="ECO:0000259" key="9">
    <source>
        <dbReference type="PROSITE" id="PS50048"/>
    </source>
</evidence>
<dbReference type="RefSeq" id="XP_062632827.1">
    <property type="nucleotide sequence ID" value="XM_062778635.1"/>
</dbReference>
<dbReference type="PROSITE" id="PS50048">
    <property type="entry name" value="ZN2_CY6_FUNGAL_2"/>
    <property type="match status" value="1"/>
</dbReference>
<dbReference type="Pfam" id="PF04082">
    <property type="entry name" value="Fungal_trans"/>
    <property type="match status" value="1"/>
</dbReference>
<evidence type="ECO:0000259" key="10">
    <source>
        <dbReference type="PROSITE" id="PS50157"/>
    </source>
</evidence>
<evidence type="ECO:0000256" key="8">
    <source>
        <dbReference type="SAM" id="MobiDB-lite"/>
    </source>
</evidence>
<evidence type="ECO:0000256" key="6">
    <source>
        <dbReference type="ARBA" id="ARBA00023242"/>
    </source>
</evidence>
<feature type="compositionally biased region" description="Polar residues" evidence="8">
    <location>
        <begin position="143"/>
        <end position="152"/>
    </location>
</feature>
<dbReference type="InterPro" id="IPR036864">
    <property type="entry name" value="Zn2-C6_fun-type_DNA-bd_sf"/>
</dbReference>
<reference evidence="11" key="2">
    <citation type="submission" date="2023-05" db="EMBL/GenBank/DDBJ databases">
        <authorList>
            <consortium name="Lawrence Berkeley National Laboratory"/>
            <person name="Steindorff A."/>
            <person name="Hensen N."/>
            <person name="Bonometti L."/>
            <person name="Westerberg I."/>
            <person name="Brannstrom I.O."/>
            <person name="Guillou S."/>
            <person name="Cros-Aarteil S."/>
            <person name="Calhoun S."/>
            <person name="Haridas S."/>
            <person name="Kuo A."/>
            <person name="Mondo S."/>
            <person name="Pangilinan J."/>
            <person name="Riley R."/>
            <person name="Labutti K."/>
            <person name="Andreopoulos B."/>
            <person name="Lipzen A."/>
            <person name="Chen C."/>
            <person name="Yanf M."/>
            <person name="Daum C."/>
            <person name="Ng V."/>
            <person name="Clum A."/>
            <person name="Ohm R."/>
            <person name="Martin F."/>
            <person name="Silar P."/>
            <person name="Natvig D."/>
            <person name="Lalanne C."/>
            <person name="Gautier V."/>
            <person name="Ament-Velasquez S.L."/>
            <person name="Kruys A."/>
            <person name="Hutchinson M.I."/>
            <person name="Powell A.J."/>
            <person name="Barry K."/>
            <person name="Miller A.N."/>
            <person name="Grigoriev I.V."/>
            <person name="Debuchy R."/>
            <person name="Gladieux P."/>
            <person name="Thoren M.H."/>
            <person name="Johannesson H."/>
        </authorList>
    </citation>
    <scope>NUCLEOTIDE SEQUENCE</scope>
    <source>
        <strain evidence="11">CBS 141.50</strain>
    </source>
</reference>
<feature type="compositionally biased region" description="Polar residues" evidence="8">
    <location>
        <begin position="362"/>
        <end position="377"/>
    </location>
</feature>
<dbReference type="AlphaFoldDB" id="A0AAN6UX42"/>
<dbReference type="InterPro" id="IPR001138">
    <property type="entry name" value="Zn2Cys6_DnaBD"/>
</dbReference>
<dbReference type="SMART" id="SM00066">
    <property type="entry name" value="GAL4"/>
    <property type="match status" value="1"/>
</dbReference>
<feature type="domain" description="C2H2-type" evidence="10">
    <location>
        <begin position="46"/>
        <end position="73"/>
    </location>
</feature>
<feature type="domain" description="Zn(2)-C6 fungal-type" evidence="9">
    <location>
        <begin position="83"/>
        <end position="112"/>
    </location>
</feature>
<dbReference type="Pfam" id="PF00096">
    <property type="entry name" value="zf-C2H2"/>
    <property type="match status" value="1"/>
</dbReference>
<feature type="domain" description="C2H2-type" evidence="10">
    <location>
        <begin position="18"/>
        <end position="45"/>
    </location>
</feature>
<dbReference type="FunFam" id="3.30.160.60:FF:002343">
    <property type="entry name" value="Zinc finger protein 33A"/>
    <property type="match status" value="1"/>
</dbReference>
<evidence type="ECO:0000313" key="11">
    <source>
        <dbReference type="EMBL" id="KAK4139456.1"/>
    </source>
</evidence>
<dbReference type="PANTHER" id="PTHR47660">
    <property type="entry name" value="TRANSCRIPTION FACTOR WITH C2H2 AND ZN(2)-CYS(6) DNA BINDING DOMAIN (EUROFUNG)-RELATED-RELATED"/>
    <property type="match status" value="1"/>
</dbReference>
<dbReference type="InterPro" id="IPR036236">
    <property type="entry name" value="Znf_C2H2_sf"/>
</dbReference>
<dbReference type="EMBL" id="MU853662">
    <property type="protein sequence ID" value="KAK4139456.1"/>
    <property type="molecule type" value="Genomic_DNA"/>
</dbReference>
<dbReference type="SUPFAM" id="SSF57667">
    <property type="entry name" value="beta-beta-alpha zinc fingers"/>
    <property type="match status" value="1"/>
</dbReference>
<accession>A0AAN6UX42</accession>
<evidence type="ECO:0000256" key="1">
    <source>
        <dbReference type="ARBA" id="ARBA00022723"/>
    </source>
</evidence>
<dbReference type="GO" id="GO:0003677">
    <property type="term" value="F:DNA binding"/>
    <property type="evidence" value="ECO:0007669"/>
    <property type="project" value="InterPro"/>
</dbReference>
<keyword evidence="2 7" id="KW-0863">Zinc-finger</keyword>
<dbReference type="Proteomes" id="UP001302676">
    <property type="component" value="Unassembled WGS sequence"/>
</dbReference>
<dbReference type="InterPro" id="IPR007219">
    <property type="entry name" value="XnlR_reg_dom"/>
</dbReference>
<dbReference type="CDD" id="cd00067">
    <property type="entry name" value="GAL4"/>
    <property type="match status" value="1"/>
</dbReference>